<dbReference type="RefSeq" id="WP_150442592.1">
    <property type="nucleotide sequence ID" value="NZ_VYKL01000047.1"/>
</dbReference>
<feature type="domain" description="EAL" evidence="1">
    <location>
        <begin position="26"/>
        <end position="282"/>
    </location>
</feature>
<dbReference type="EMBL" id="VYKL01000047">
    <property type="protein sequence ID" value="KAA9014055.1"/>
    <property type="molecule type" value="Genomic_DNA"/>
</dbReference>
<accession>A0A5J5H0L2</accession>
<dbReference type="Gene3D" id="3.20.20.450">
    <property type="entry name" value="EAL domain"/>
    <property type="match status" value="1"/>
</dbReference>
<dbReference type="Proteomes" id="UP000326671">
    <property type="component" value="Unassembled WGS sequence"/>
</dbReference>
<gene>
    <name evidence="2" type="ORF">F4V44_24275</name>
</gene>
<dbReference type="OrthoDB" id="581425at2"/>
<dbReference type="GO" id="GO:0071111">
    <property type="term" value="F:cyclic-guanylate-specific phosphodiesterase activity"/>
    <property type="evidence" value="ECO:0007669"/>
    <property type="project" value="InterPro"/>
</dbReference>
<dbReference type="PROSITE" id="PS50883">
    <property type="entry name" value="EAL"/>
    <property type="match status" value="1"/>
</dbReference>
<protein>
    <submittedName>
        <fullName evidence="2">EAL domain-containing protein</fullName>
    </submittedName>
</protein>
<dbReference type="SUPFAM" id="SSF141868">
    <property type="entry name" value="EAL domain-like"/>
    <property type="match status" value="1"/>
</dbReference>
<reference evidence="2 3" key="1">
    <citation type="submission" date="2019-09" db="EMBL/GenBank/DDBJ databases">
        <title>Whole genome sequences of isolates from the Mars Exploration Rovers.</title>
        <authorList>
            <person name="Seuylemezian A."/>
            <person name="Vaishampayan P."/>
        </authorList>
    </citation>
    <scope>NUCLEOTIDE SEQUENCE [LARGE SCALE GENOMIC DNA]</scope>
    <source>
        <strain evidence="2 3">MER_TA_151</strain>
    </source>
</reference>
<dbReference type="CDD" id="cd01948">
    <property type="entry name" value="EAL"/>
    <property type="match status" value="1"/>
</dbReference>
<evidence type="ECO:0000313" key="3">
    <source>
        <dbReference type="Proteomes" id="UP000326671"/>
    </source>
</evidence>
<name>A0A5J5H0L2_9BACI</name>
<dbReference type="InterPro" id="IPR050706">
    <property type="entry name" value="Cyclic-di-GMP_PDE-like"/>
</dbReference>
<dbReference type="SMART" id="SM00052">
    <property type="entry name" value="EAL"/>
    <property type="match status" value="1"/>
</dbReference>
<dbReference type="PANTHER" id="PTHR33121">
    <property type="entry name" value="CYCLIC DI-GMP PHOSPHODIESTERASE PDEF"/>
    <property type="match status" value="1"/>
</dbReference>
<comment type="caution">
    <text evidence="2">The sequence shown here is derived from an EMBL/GenBank/DDBJ whole genome shotgun (WGS) entry which is preliminary data.</text>
</comment>
<dbReference type="InterPro" id="IPR001633">
    <property type="entry name" value="EAL_dom"/>
</dbReference>
<evidence type="ECO:0000259" key="1">
    <source>
        <dbReference type="PROSITE" id="PS50883"/>
    </source>
</evidence>
<dbReference type="PANTHER" id="PTHR33121:SF76">
    <property type="entry name" value="SIGNALING PROTEIN"/>
    <property type="match status" value="1"/>
</dbReference>
<sequence length="289" mass="33434">MQNNKMLNLIRFYKFLHSKWSTLHEEFNKQTELEVLIQKERFYTVFQPIVSLQAGSTIGFEVLNRPESSPYFPTTEQFYNYVSSSSDVFVVERYLRNLSFKRFSEQIKISQGHKDHLVFLNIQSQVLADPSYQSGITLELLTKHNLSPHQIVLELTEKEAILNKVQFEKMIEHYRKQGFRIAVDDAGTGYNSLQTLVSVKPEFIKIDKSLIRNIDKHIEKQHLVELLLEFALQSDTMIIAEGIETLSELKFLKCLGIHLGQGYALGKPINHLSEGYMPIVNSPIQKQIV</sequence>
<dbReference type="AlphaFoldDB" id="A0A5J5H0L2"/>
<dbReference type="Pfam" id="PF00563">
    <property type="entry name" value="EAL"/>
    <property type="match status" value="1"/>
</dbReference>
<evidence type="ECO:0000313" key="2">
    <source>
        <dbReference type="EMBL" id="KAA9014055.1"/>
    </source>
</evidence>
<dbReference type="InterPro" id="IPR035919">
    <property type="entry name" value="EAL_sf"/>
</dbReference>
<organism evidence="2 3">
    <name type="scientific">Niallia endozanthoxylica</name>
    <dbReference type="NCBI Taxonomy" id="2036016"/>
    <lineage>
        <taxon>Bacteria</taxon>
        <taxon>Bacillati</taxon>
        <taxon>Bacillota</taxon>
        <taxon>Bacilli</taxon>
        <taxon>Bacillales</taxon>
        <taxon>Bacillaceae</taxon>
        <taxon>Niallia</taxon>
    </lineage>
</organism>
<keyword evidence="3" id="KW-1185">Reference proteome</keyword>
<proteinExistence type="predicted"/>